<sequence length="120" mass="12699">MPRVLYVEDDALLRMVTTIALEDAGYAVVEAHDGHQARRLLDEEGGFDFVISDISMPGGMSGVEVAQAAQAVRPGCRTILVSGYATAQLPPLPESVVYLGKPFRVQQLIDTLAGATGSPA</sequence>
<name>E6WT38_PSEUU</name>
<dbReference type="InterPro" id="IPR001789">
    <property type="entry name" value="Sig_transdc_resp-reg_receiver"/>
</dbReference>
<dbReference type="KEGG" id="psu:Psesu_1420"/>
<dbReference type="SUPFAM" id="SSF52172">
    <property type="entry name" value="CheY-like"/>
    <property type="match status" value="1"/>
</dbReference>
<evidence type="ECO:0000259" key="3">
    <source>
        <dbReference type="PROSITE" id="PS50110"/>
    </source>
</evidence>
<dbReference type="RefSeq" id="WP_013535095.1">
    <property type="nucleotide sequence ID" value="NC_014924.1"/>
</dbReference>
<dbReference type="PANTHER" id="PTHR44591:SF21">
    <property type="entry name" value="TWO-COMPONENT RESPONSE REGULATOR"/>
    <property type="match status" value="1"/>
</dbReference>
<dbReference type="EMBL" id="CP002446">
    <property type="protein sequence ID" value="ADV27267.1"/>
    <property type="molecule type" value="Genomic_DNA"/>
</dbReference>
<feature type="domain" description="Response regulatory" evidence="3">
    <location>
        <begin position="3"/>
        <end position="116"/>
    </location>
</feature>
<dbReference type="AlphaFoldDB" id="E6WT38"/>
<evidence type="ECO:0000256" key="2">
    <source>
        <dbReference type="PROSITE-ProRule" id="PRU00169"/>
    </source>
</evidence>
<evidence type="ECO:0000313" key="5">
    <source>
        <dbReference type="Proteomes" id="UP000008632"/>
    </source>
</evidence>
<dbReference type="HOGENOM" id="CLU_000445_69_8_6"/>
<dbReference type="GO" id="GO:0000160">
    <property type="term" value="P:phosphorelay signal transduction system"/>
    <property type="evidence" value="ECO:0007669"/>
    <property type="project" value="InterPro"/>
</dbReference>
<dbReference type="eggNOG" id="COG0784">
    <property type="taxonomic scope" value="Bacteria"/>
</dbReference>
<evidence type="ECO:0000313" key="4">
    <source>
        <dbReference type="EMBL" id="ADV27267.1"/>
    </source>
</evidence>
<dbReference type="STRING" id="743721.Psesu_1420"/>
<dbReference type="InterPro" id="IPR050595">
    <property type="entry name" value="Bact_response_regulator"/>
</dbReference>
<reference evidence="4 5" key="1">
    <citation type="submission" date="2011-01" db="EMBL/GenBank/DDBJ databases">
        <title>Complete sequence of Pseudoxanthomonas suwonensis 11-1.</title>
        <authorList>
            <consortium name="US DOE Joint Genome Institute"/>
            <person name="Lucas S."/>
            <person name="Copeland A."/>
            <person name="Lapidus A."/>
            <person name="Cheng J.-F."/>
            <person name="Goodwin L."/>
            <person name="Pitluck S."/>
            <person name="Teshima H."/>
            <person name="Detter J.C."/>
            <person name="Han C."/>
            <person name="Tapia R."/>
            <person name="Land M."/>
            <person name="Hauser L."/>
            <person name="Kyrpides N."/>
            <person name="Ivanova N."/>
            <person name="Ovchinnikova G."/>
            <person name="Siebers A.K."/>
            <person name="Allgaier M."/>
            <person name="Thelen M.P."/>
            <person name="Hugenholtz P."/>
            <person name="Gladden J."/>
            <person name="Woyke T."/>
        </authorList>
    </citation>
    <scope>NUCLEOTIDE SEQUENCE [LARGE SCALE GENOMIC DNA]</scope>
    <source>
        <strain evidence="5">11-1</strain>
    </source>
</reference>
<keyword evidence="5" id="KW-1185">Reference proteome</keyword>
<feature type="modified residue" description="4-aspartylphosphate" evidence="2">
    <location>
        <position position="53"/>
    </location>
</feature>
<organism evidence="4 5">
    <name type="scientific">Pseudoxanthomonas suwonensis (strain 11-1)</name>
    <dbReference type="NCBI Taxonomy" id="743721"/>
    <lineage>
        <taxon>Bacteria</taxon>
        <taxon>Pseudomonadati</taxon>
        <taxon>Pseudomonadota</taxon>
        <taxon>Gammaproteobacteria</taxon>
        <taxon>Lysobacterales</taxon>
        <taxon>Lysobacteraceae</taxon>
        <taxon>Pseudoxanthomonas</taxon>
    </lineage>
</organism>
<accession>E6WT38</accession>
<proteinExistence type="predicted"/>
<gene>
    <name evidence="4" type="ordered locus">Psesu_1420</name>
</gene>
<dbReference type="Pfam" id="PF00072">
    <property type="entry name" value="Response_reg"/>
    <property type="match status" value="1"/>
</dbReference>
<dbReference type="SMART" id="SM00448">
    <property type="entry name" value="REC"/>
    <property type="match status" value="1"/>
</dbReference>
<dbReference type="PROSITE" id="PS50110">
    <property type="entry name" value="RESPONSE_REGULATORY"/>
    <property type="match status" value="1"/>
</dbReference>
<dbReference type="Proteomes" id="UP000008632">
    <property type="component" value="Chromosome"/>
</dbReference>
<evidence type="ECO:0000256" key="1">
    <source>
        <dbReference type="ARBA" id="ARBA00022553"/>
    </source>
</evidence>
<dbReference type="PANTHER" id="PTHR44591">
    <property type="entry name" value="STRESS RESPONSE REGULATOR PROTEIN 1"/>
    <property type="match status" value="1"/>
</dbReference>
<dbReference type="Gene3D" id="3.40.50.2300">
    <property type="match status" value="1"/>
</dbReference>
<dbReference type="InterPro" id="IPR011006">
    <property type="entry name" value="CheY-like_superfamily"/>
</dbReference>
<protein>
    <submittedName>
        <fullName evidence="4">Response regulator receiver protein</fullName>
    </submittedName>
</protein>
<keyword evidence="1 2" id="KW-0597">Phosphoprotein</keyword>